<dbReference type="EMBL" id="AAPH01000016">
    <property type="protein sequence ID" value="EAS42877.1"/>
    <property type="molecule type" value="Genomic_DNA"/>
</dbReference>
<dbReference type="Gene3D" id="3.15.10.40">
    <property type="entry name" value="Uncharacterised protein PF07273, DUF1439"/>
    <property type="match status" value="1"/>
</dbReference>
<gene>
    <name evidence="1" type="ORF">P3TCK_08491</name>
</gene>
<evidence type="ECO:0000313" key="2">
    <source>
        <dbReference type="Proteomes" id="UP000003789"/>
    </source>
</evidence>
<dbReference type="InterPro" id="IPR010835">
    <property type="entry name" value="DUF1439"/>
</dbReference>
<dbReference type="Pfam" id="PF07273">
    <property type="entry name" value="DUF1439"/>
    <property type="match status" value="1"/>
</dbReference>
<proteinExistence type="predicted"/>
<dbReference type="HOGENOM" id="CLU_105009_2_0_6"/>
<evidence type="ECO:0000313" key="1">
    <source>
        <dbReference type="EMBL" id="EAS42877.1"/>
    </source>
</evidence>
<reference evidence="1 2" key="1">
    <citation type="submission" date="2006-03" db="EMBL/GenBank/DDBJ databases">
        <authorList>
            <person name="Bartlett D.H."/>
            <person name="Valle G."/>
            <person name="Lauro F.M."/>
            <person name="Vezzi A."/>
            <person name="Simonato F."/>
            <person name="Eloe E."/>
            <person name="Vitulo N."/>
            <person name="Stratton T.K."/>
            <person name="D'angelo M."/>
            <person name="Ferriera S."/>
            <person name="Johnson J."/>
            <person name="Kravitz S."/>
            <person name="Beeson K."/>
            <person name="Sutton G."/>
            <person name="Rogers Y."/>
            <person name="Friedman R."/>
            <person name="Frazier M."/>
            <person name="Venter J.C."/>
        </authorList>
    </citation>
    <scope>NUCLEOTIDE SEQUENCE [LARGE SCALE GENOMIC DNA]</scope>
    <source>
        <strain evidence="1 2">3TCK</strain>
    </source>
</reference>
<sequence>MGLILKYIIILLVLCVSGCASYSVTEGEIQDYLDSRTTFERTVGIKGIAHANVQFNDVKVGIGRVANDRVNLSSKAQAEIMITGQPKQSVEVNIDFSAIPFYDKDEGAIFLKDLNVESLNVTPDNLGIFANKQLISPIVSIVGQILSTRPVYRLNDDDFKESLLKTAGPELKIKNHELVVGL</sequence>
<evidence type="ECO:0008006" key="3">
    <source>
        <dbReference type="Google" id="ProtNLM"/>
    </source>
</evidence>
<protein>
    <recommendedName>
        <fullName evidence="3">Lipoprotein</fullName>
    </recommendedName>
</protein>
<organism evidence="1 2">
    <name type="scientific">Photobacterium profundum 3TCK</name>
    <dbReference type="NCBI Taxonomy" id="314280"/>
    <lineage>
        <taxon>Bacteria</taxon>
        <taxon>Pseudomonadati</taxon>
        <taxon>Pseudomonadota</taxon>
        <taxon>Gammaproteobacteria</taxon>
        <taxon>Vibrionales</taxon>
        <taxon>Vibrionaceae</taxon>
        <taxon>Photobacterium</taxon>
    </lineage>
</organism>
<accession>Q1Z2P0</accession>
<comment type="caution">
    <text evidence="1">The sequence shown here is derived from an EMBL/GenBank/DDBJ whole genome shotgun (WGS) entry which is preliminary data.</text>
</comment>
<dbReference type="AlphaFoldDB" id="Q1Z2P0"/>
<name>Q1Z2P0_9GAMM</name>
<dbReference type="Proteomes" id="UP000003789">
    <property type="component" value="Unassembled WGS sequence"/>
</dbReference>